<evidence type="ECO:0000256" key="6">
    <source>
        <dbReference type="ARBA" id="ARBA00023098"/>
    </source>
</evidence>
<evidence type="ECO:0000259" key="8">
    <source>
        <dbReference type="Pfam" id="PF00725"/>
    </source>
</evidence>
<dbReference type="GO" id="GO:0003857">
    <property type="term" value="F:(3S)-3-hydroxyacyl-CoA dehydrogenase (NAD+) activity"/>
    <property type="evidence" value="ECO:0007669"/>
    <property type="project" value="UniProtKB-EC"/>
</dbReference>
<organism evidence="10">
    <name type="scientific">uncultured bacterium HF4000_009C18</name>
    <dbReference type="NCBI Taxonomy" id="711003"/>
    <lineage>
        <taxon>Bacteria</taxon>
        <taxon>environmental samples</taxon>
    </lineage>
</organism>
<dbReference type="Pfam" id="PF02737">
    <property type="entry name" value="3HCDH_N"/>
    <property type="match status" value="1"/>
</dbReference>
<dbReference type="CDD" id="cd06558">
    <property type="entry name" value="crotonase-like"/>
    <property type="match status" value="1"/>
</dbReference>
<keyword evidence="4" id="KW-0560">Oxidoreductase</keyword>
<keyword evidence="2" id="KW-0276">Fatty acid metabolism</keyword>
<dbReference type="Gene3D" id="3.90.226.10">
    <property type="entry name" value="2-enoyl-CoA Hydratase, Chain A, domain 1"/>
    <property type="match status" value="1"/>
</dbReference>
<feature type="domain" description="3-hydroxyacyl-CoA dehydrogenase C-terminal" evidence="8">
    <location>
        <begin position="184"/>
        <end position="284"/>
    </location>
</feature>
<dbReference type="UniPathway" id="UPA00659"/>
<accession>E0XQ60</accession>
<evidence type="ECO:0000256" key="7">
    <source>
        <dbReference type="ARBA" id="ARBA00049556"/>
    </source>
</evidence>
<dbReference type="AlphaFoldDB" id="E0XQ60"/>
<reference evidence="10" key="1">
    <citation type="journal article" date="2011" name="Environ. Microbiol.">
        <title>Time-series analyses of Monterey Bay coastal microbial picoplankton using a 'genome proxy' microarray.</title>
        <authorList>
            <person name="Rich V.I."/>
            <person name="Pham V.D."/>
            <person name="Eppley J."/>
            <person name="Shi Y."/>
            <person name="DeLong E.F."/>
        </authorList>
    </citation>
    <scope>NUCLEOTIDE SEQUENCE</scope>
</reference>
<keyword evidence="6" id="KW-0443">Lipid metabolism</keyword>
<dbReference type="Gene3D" id="3.40.50.720">
    <property type="entry name" value="NAD(P)-binding Rossmann-like Domain"/>
    <property type="match status" value="1"/>
</dbReference>
<name>E0XQ60_9BACT</name>
<evidence type="ECO:0000259" key="9">
    <source>
        <dbReference type="Pfam" id="PF02737"/>
    </source>
</evidence>
<dbReference type="InterPro" id="IPR029045">
    <property type="entry name" value="ClpP/crotonase-like_dom_sf"/>
</dbReference>
<dbReference type="SUPFAM" id="SSF52096">
    <property type="entry name" value="ClpP/crotonase"/>
    <property type="match status" value="1"/>
</dbReference>
<dbReference type="EMBL" id="GU474840">
    <property type="protein sequence ID" value="ADI16551.1"/>
    <property type="molecule type" value="Genomic_DNA"/>
</dbReference>
<dbReference type="InterPro" id="IPR006176">
    <property type="entry name" value="3-OHacyl-CoA_DH_NAD-bd"/>
</dbReference>
<evidence type="ECO:0000256" key="2">
    <source>
        <dbReference type="ARBA" id="ARBA00022832"/>
    </source>
</evidence>
<dbReference type="PANTHER" id="PTHR48075">
    <property type="entry name" value="3-HYDROXYACYL-COA DEHYDROGENASE FAMILY PROTEIN"/>
    <property type="match status" value="1"/>
</dbReference>
<proteinExistence type="predicted"/>
<protein>
    <submittedName>
        <fullName evidence="10">3-hydroxyacyl-CoA dehydrogenase</fullName>
    </submittedName>
</protein>
<evidence type="ECO:0000256" key="5">
    <source>
        <dbReference type="ARBA" id="ARBA00023027"/>
    </source>
</evidence>
<keyword evidence="5" id="KW-0520">NAD</keyword>
<sequence length="741" mass="83822">MKINHVVVIGSGTMGIGIAAQLCNANIPVTLLDLKTEICKKAKKRIYESKPPLLIDKSKIDEIKIGTIDQNLDAVRKADWIVEAVVERIDIKLNLYEKILKERKKGSIISSNTSTIPLKVLSSKMSDEDKKDFCITHFFNPVRYMGLLEIVKESFNDLDKINFLKNFCEENLGKQVIICKDTPGFLGNRVGVYAIQVAMTEAIKMELSVDESDALYGRPMGLPKIGAFGLYDLIGIDLMADVLKSFLKELPTSDVFHEVAKEIPLITHLIKNGYTGRKSKGGFRRINNKEGKKVLEVIDLKTREYASSKKIKFNIKENVSLKDLVSRNDKYGKYTWSVVSKIILYASSLIPSVTKDYNNIDEAMRLGFSWSRGPFEMLEELGVKFFVEKDKNLKMNEFIKRLYENKSDTFYGKRQIYTDLETLGKVKQIANITSNKSAFIYDYSIYKIVEFNTKANTLDYDSMDALKKATDKNLIIINEGMQFSAGVNLNYVMEFVKEKNWKAIEKFIHHFQMTCKQLKYSENPVISAPSGLALGGGFEILVQSDYVIAHTNIVTGLVETLVGLIPAGGGCKEMLWRWMQTEEAKKDPDFAPQKVFDIIGYAKTATSPVEAMPLKFLLAKDKSIMNRNKLLSVSQDLIAKIKGDYKPPETPIFKLSGNQVREKMFQTLENLFKEKKILEHGMEVGKKLAFVLSGGNTAIEKELSEDDLYALELEAFIQLIQMKKTQARIKHTLTTGKPLVN</sequence>
<dbReference type="SUPFAM" id="SSF51735">
    <property type="entry name" value="NAD(P)-binding Rossmann-fold domains"/>
    <property type="match status" value="1"/>
</dbReference>
<evidence type="ECO:0000313" key="10">
    <source>
        <dbReference type="EMBL" id="ADI16551.1"/>
    </source>
</evidence>
<dbReference type="PANTHER" id="PTHR48075:SF7">
    <property type="entry name" value="3-HYDROXYACYL-COA DEHYDROGENASE-RELATED"/>
    <property type="match status" value="1"/>
</dbReference>
<dbReference type="GO" id="GO:0070403">
    <property type="term" value="F:NAD+ binding"/>
    <property type="evidence" value="ECO:0007669"/>
    <property type="project" value="InterPro"/>
</dbReference>
<dbReference type="InterPro" id="IPR001753">
    <property type="entry name" value="Enoyl-CoA_hydra/iso"/>
</dbReference>
<dbReference type="Pfam" id="PF00378">
    <property type="entry name" value="ECH_1"/>
    <property type="match status" value="1"/>
</dbReference>
<evidence type="ECO:0000256" key="4">
    <source>
        <dbReference type="ARBA" id="ARBA00023002"/>
    </source>
</evidence>
<dbReference type="InterPro" id="IPR036291">
    <property type="entry name" value="NAD(P)-bd_dom_sf"/>
</dbReference>
<comment type="catalytic activity">
    <reaction evidence="7">
        <text>a (3S)-3-hydroxyacyl-CoA + NAD(+) = a 3-oxoacyl-CoA + NADH + H(+)</text>
        <dbReference type="Rhea" id="RHEA:22432"/>
        <dbReference type="ChEBI" id="CHEBI:15378"/>
        <dbReference type="ChEBI" id="CHEBI:57318"/>
        <dbReference type="ChEBI" id="CHEBI:57540"/>
        <dbReference type="ChEBI" id="CHEBI:57945"/>
        <dbReference type="ChEBI" id="CHEBI:90726"/>
        <dbReference type="EC" id="1.1.1.35"/>
    </reaction>
</comment>
<evidence type="ECO:0000256" key="1">
    <source>
        <dbReference type="ARBA" id="ARBA00005005"/>
    </source>
</evidence>
<dbReference type="SUPFAM" id="SSF48179">
    <property type="entry name" value="6-phosphogluconate dehydrogenase C-terminal domain-like"/>
    <property type="match status" value="2"/>
</dbReference>
<feature type="domain" description="3-hydroxyacyl-CoA dehydrogenase NAD binding" evidence="9">
    <location>
        <begin position="5"/>
        <end position="182"/>
    </location>
</feature>
<dbReference type="GO" id="GO:0006635">
    <property type="term" value="P:fatty acid beta-oxidation"/>
    <property type="evidence" value="ECO:0007669"/>
    <property type="project" value="UniProtKB-UniPathway"/>
</dbReference>
<comment type="pathway">
    <text evidence="1">Lipid metabolism; fatty acid beta-oxidation.</text>
</comment>
<dbReference type="Pfam" id="PF00725">
    <property type="entry name" value="3HCDH"/>
    <property type="match status" value="1"/>
</dbReference>
<keyword evidence="3" id="KW-0442">Lipid degradation</keyword>
<evidence type="ECO:0000256" key="3">
    <source>
        <dbReference type="ARBA" id="ARBA00022963"/>
    </source>
</evidence>
<dbReference type="InterPro" id="IPR006108">
    <property type="entry name" value="3HC_DH_C"/>
</dbReference>
<dbReference type="InterPro" id="IPR008927">
    <property type="entry name" value="6-PGluconate_DH-like_C_sf"/>
</dbReference>
<dbReference type="Gene3D" id="1.10.1040.50">
    <property type="match status" value="1"/>
</dbReference>